<comment type="caution">
    <text evidence="1">The sequence shown here is derived from an EMBL/GenBank/DDBJ whole genome shotgun (WGS) entry which is preliminary data.</text>
</comment>
<dbReference type="AlphaFoldDB" id="A0A8S2Z269"/>
<evidence type="ECO:0000313" key="1">
    <source>
        <dbReference type="EMBL" id="CAF4602564.1"/>
    </source>
</evidence>
<dbReference type="EMBL" id="CAJOBJ010104427">
    <property type="protein sequence ID" value="CAF4602564.1"/>
    <property type="molecule type" value="Genomic_DNA"/>
</dbReference>
<name>A0A8S2Z269_9BILA</name>
<evidence type="ECO:0000313" key="2">
    <source>
        <dbReference type="Proteomes" id="UP000681720"/>
    </source>
</evidence>
<feature type="non-terminal residue" evidence="1">
    <location>
        <position position="25"/>
    </location>
</feature>
<protein>
    <submittedName>
        <fullName evidence="1">Uncharacterized protein</fullName>
    </submittedName>
</protein>
<accession>A0A8S2Z269</accession>
<proteinExistence type="predicted"/>
<dbReference type="Proteomes" id="UP000681720">
    <property type="component" value="Unassembled WGS sequence"/>
</dbReference>
<reference evidence="1" key="1">
    <citation type="submission" date="2021-02" db="EMBL/GenBank/DDBJ databases">
        <authorList>
            <person name="Nowell W R."/>
        </authorList>
    </citation>
    <scope>NUCLEOTIDE SEQUENCE</scope>
</reference>
<organism evidence="1 2">
    <name type="scientific">Rotaria magnacalcarata</name>
    <dbReference type="NCBI Taxonomy" id="392030"/>
    <lineage>
        <taxon>Eukaryota</taxon>
        <taxon>Metazoa</taxon>
        <taxon>Spiralia</taxon>
        <taxon>Gnathifera</taxon>
        <taxon>Rotifera</taxon>
        <taxon>Eurotatoria</taxon>
        <taxon>Bdelloidea</taxon>
        <taxon>Philodinida</taxon>
        <taxon>Philodinidae</taxon>
        <taxon>Rotaria</taxon>
    </lineage>
</organism>
<gene>
    <name evidence="1" type="ORF">GIL414_LOCUS38993</name>
</gene>
<sequence>MEHYIFNSSWLEQAQNWLPQLNITR</sequence>